<proteinExistence type="predicted"/>
<keyword evidence="1" id="KW-0732">Signal</keyword>
<feature type="chain" id="PRO_5004626047" description="PepSY domain-containing protein" evidence="1">
    <location>
        <begin position="28"/>
        <end position="119"/>
    </location>
</feature>
<dbReference type="Proteomes" id="UP000006242">
    <property type="component" value="Unassembled WGS sequence"/>
</dbReference>
<organism evidence="2 3">
    <name type="scientific">Salinisphaera shabanensis E1L3A</name>
    <dbReference type="NCBI Taxonomy" id="1033802"/>
    <lineage>
        <taxon>Bacteria</taxon>
        <taxon>Pseudomonadati</taxon>
        <taxon>Pseudomonadota</taxon>
        <taxon>Gammaproteobacteria</taxon>
        <taxon>Salinisphaerales</taxon>
        <taxon>Salinisphaeraceae</taxon>
        <taxon>Salinisphaera</taxon>
    </lineage>
</organism>
<dbReference type="eggNOG" id="COG3212">
    <property type="taxonomic scope" value="Bacteria"/>
</dbReference>
<dbReference type="RefSeq" id="WP_006913253.1">
    <property type="nucleotide sequence ID" value="NZ_AFNV02000001.1"/>
</dbReference>
<dbReference type="OrthoDB" id="6399977at2"/>
<evidence type="ECO:0008006" key="4">
    <source>
        <dbReference type="Google" id="ProtNLM"/>
    </source>
</evidence>
<gene>
    <name evidence="2" type="ORF">SSPSH_000172</name>
</gene>
<reference evidence="2 3" key="1">
    <citation type="journal article" date="2011" name="J. Bacteriol.">
        <title>Genome sequence of Salinisphaera shabanensis, a gammaproteobacterium from the harsh, variable environment of the brine-seawater interface of the Shaban Deep in the Red Sea.</title>
        <authorList>
            <person name="Antunes A."/>
            <person name="Alam I."/>
            <person name="Bajic V.B."/>
            <person name="Stingl U."/>
        </authorList>
    </citation>
    <scope>NUCLEOTIDE SEQUENCE [LARGE SCALE GENOMIC DNA]</scope>
    <source>
        <strain evidence="2 3">E1L3A</strain>
    </source>
</reference>
<dbReference type="EMBL" id="AFNV02000001">
    <property type="protein sequence ID" value="ERJ20830.1"/>
    <property type="molecule type" value="Genomic_DNA"/>
</dbReference>
<keyword evidence="3" id="KW-1185">Reference proteome</keyword>
<sequence length="119" mass="13252">MSRWLITFSSCLCVAVFLIGSSATLRADDVDADGARRARDAGKIVPLQHLFDKVERECRGRFVEMELDEDDGQWTYEIKLIGPRGDVAELEYDAADLRLLEAEGQHLDALECVPPGTPD</sequence>
<feature type="signal peptide" evidence="1">
    <location>
        <begin position="1"/>
        <end position="27"/>
    </location>
</feature>
<evidence type="ECO:0000313" key="3">
    <source>
        <dbReference type="Proteomes" id="UP000006242"/>
    </source>
</evidence>
<evidence type="ECO:0000256" key="1">
    <source>
        <dbReference type="SAM" id="SignalP"/>
    </source>
</evidence>
<dbReference type="STRING" id="1033802.SSPSH_000172"/>
<evidence type="ECO:0000313" key="2">
    <source>
        <dbReference type="EMBL" id="ERJ20830.1"/>
    </source>
</evidence>
<dbReference type="Gene3D" id="3.10.450.40">
    <property type="match status" value="1"/>
</dbReference>
<dbReference type="AlphaFoldDB" id="U2ET13"/>
<name>U2ET13_9GAMM</name>
<protein>
    <recommendedName>
        <fullName evidence="4">PepSY domain-containing protein</fullName>
    </recommendedName>
</protein>
<reference evidence="2 3" key="2">
    <citation type="journal article" date="2013" name="PLoS ONE">
        <title>INDIGO - INtegrated Data Warehouse of MIcrobial GenOmes with Examples from the Red Sea Extremophiles.</title>
        <authorList>
            <person name="Alam I."/>
            <person name="Antunes A."/>
            <person name="Kamau A.A."/>
            <person name="Ba Alawi W."/>
            <person name="Kalkatawi M."/>
            <person name="Stingl U."/>
            <person name="Bajic V.B."/>
        </authorList>
    </citation>
    <scope>NUCLEOTIDE SEQUENCE [LARGE SCALE GENOMIC DNA]</scope>
    <source>
        <strain evidence="2 3">E1L3A</strain>
    </source>
</reference>
<comment type="caution">
    <text evidence="2">The sequence shown here is derived from an EMBL/GenBank/DDBJ whole genome shotgun (WGS) entry which is preliminary data.</text>
</comment>
<accession>U2ET13</accession>